<dbReference type="AlphaFoldDB" id="A0A6I6JXD8"/>
<feature type="domain" description="F5/8 type C" evidence="10">
    <location>
        <begin position="342"/>
        <end position="488"/>
    </location>
</feature>
<dbReference type="PANTHER" id="PTHR43772">
    <property type="entry name" value="ENDO-1,4-BETA-XYLANASE"/>
    <property type="match status" value="1"/>
</dbReference>
<dbReference type="Pfam" id="PF00754">
    <property type="entry name" value="F5_F8_type_C"/>
    <property type="match status" value="1"/>
</dbReference>
<dbReference type="InterPro" id="IPR008979">
    <property type="entry name" value="Galactose-bd-like_sf"/>
</dbReference>
<protein>
    <submittedName>
        <fullName evidence="11">Family 43 glycosylhydrolase</fullName>
    </submittedName>
</protein>
<keyword evidence="2" id="KW-0858">Xylan degradation</keyword>
<feature type="active site" description="Proton donor" evidence="8">
    <location>
        <position position="218"/>
    </location>
</feature>
<evidence type="ECO:0000256" key="5">
    <source>
        <dbReference type="ARBA" id="ARBA00023157"/>
    </source>
</evidence>
<comment type="similarity">
    <text evidence="1">Belongs to the glycosyl hydrolase 43 family.</text>
</comment>
<evidence type="ECO:0000256" key="7">
    <source>
        <dbReference type="ARBA" id="ARBA00023295"/>
    </source>
</evidence>
<keyword evidence="12" id="KW-1185">Reference proteome</keyword>
<evidence type="ECO:0000256" key="2">
    <source>
        <dbReference type="ARBA" id="ARBA00022651"/>
    </source>
</evidence>
<dbReference type="Gene3D" id="2.60.120.260">
    <property type="entry name" value="Galactose-binding domain-like"/>
    <property type="match status" value="1"/>
</dbReference>
<dbReference type="PROSITE" id="PS50022">
    <property type="entry name" value="FA58C_3"/>
    <property type="match status" value="1"/>
</dbReference>
<dbReference type="SUPFAM" id="SSF49785">
    <property type="entry name" value="Galactose-binding domain-like"/>
    <property type="match status" value="1"/>
</dbReference>
<evidence type="ECO:0000256" key="3">
    <source>
        <dbReference type="ARBA" id="ARBA00022729"/>
    </source>
</evidence>
<proteinExistence type="inferred from homology"/>
<evidence type="ECO:0000259" key="10">
    <source>
        <dbReference type="PROSITE" id="PS50022"/>
    </source>
</evidence>
<dbReference type="KEGG" id="mcos:GM418_14325"/>
<sequence length="726" mass="81299">MTKHSVISELKKIKPTLLIFFAAAILNWSCVQKKYTPPERGNPLLPGYFADPTIKKFGDTYYLYATTDGIKLASGEPQVWISKDFVNWYNYEMDIELPEGLTNCWAPDVVEGRDGHYYYFMGNCQFGCNIYGYVSDSPMGPWKPIHDGEAVVPVGTSKEHLPALDAQFFNDDNGDLYSYFGTWCTSFGGMGWAKFNPDNFAITKEGFIPIEQIPEAFEAAYMIKRDSTYFLMYSAGDCRLGSYSVHYAWSNSPEGPFVYGKNNPLLVSNEDGTIDGPGHHSILKEGDDYYILYHRHDNPHSTGGEFRQVCVDKLYFSGSHTIEKITPTHSGIGYMGKSSVSARDLATGASVSASSYYHLKSMATRYTDAPVDFEYLPEYAVDDNNGTMWKAASAKLPQTLTIDLGKTKKIERIATQFEYPTFYYQYKIEVSVDGTNWKLFADKTANKRSGSPMIDDNQAKCRFVKLTVTGTEKSGMFPAIWNIKVYNNRFEIPSFQNKEVMDEGNTESTNSLLVDLNAEALPQGKLDGNLLNSGTLEGEFLSEGNPEVKEIQKVKGFYFDGKSFLKLDKKAPKSLDWNSSFTASTWVYNPEIGLGECLVAWNTRKNMLQSSYAALMYGKGNFGAMAHGDGAVDLPYKNIPGKGQWHHILVTFDGMLESVYVDGKLDTQIPISLFVKADEILIGTSGEPSENFTGYMSRVQLYDKAFSEDEIHAVLKETKPLGIKQE</sequence>
<dbReference type="Gene3D" id="2.115.10.20">
    <property type="entry name" value="Glycosyl hydrolase domain, family 43"/>
    <property type="match status" value="1"/>
</dbReference>
<keyword evidence="3" id="KW-0732">Signal</keyword>
<evidence type="ECO:0000256" key="8">
    <source>
        <dbReference type="PIRSR" id="PIRSR606710-1"/>
    </source>
</evidence>
<dbReference type="SMART" id="SM00560">
    <property type="entry name" value="LamGL"/>
    <property type="match status" value="1"/>
</dbReference>
<dbReference type="CDD" id="cd18608">
    <property type="entry name" value="GH43_F5-8_typeC-like"/>
    <property type="match status" value="1"/>
</dbReference>
<dbReference type="InterPro" id="IPR006710">
    <property type="entry name" value="Glyco_hydro_43"/>
</dbReference>
<dbReference type="Proteomes" id="UP000428260">
    <property type="component" value="Chromosome"/>
</dbReference>
<keyword evidence="7" id="KW-0326">Glycosidase</keyword>
<accession>A0A6I6JXD8</accession>
<dbReference type="InterPro" id="IPR023296">
    <property type="entry name" value="Glyco_hydro_beta-prop_sf"/>
</dbReference>
<dbReference type="GO" id="GO:0045493">
    <property type="term" value="P:xylan catabolic process"/>
    <property type="evidence" value="ECO:0007669"/>
    <property type="project" value="UniProtKB-KW"/>
</dbReference>
<evidence type="ECO:0000313" key="11">
    <source>
        <dbReference type="EMBL" id="QGY44802.1"/>
    </source>
</evidence>
<dbReference type="Pfam" id="PF13385">
    <property type="entry name" value="Laminin_G_3"/>
    <property type="match status" value="1"/>
</dbReference>
<dbReference type="SUPFAM" id="SSF49899">
    <property type="entry name" value="Concanavalin A-like lectins/glucanases"/>
    <property type="match status" value="1"/>
</dbReference>
<keyword evidence="5" id="KW-1015">Disulfide bond</keyword>
<dbReference type="Gene3D" id="2.60.120.200">
    <property type="match status" value="1"/>
</dbReference>
<dbReference type="GO" id="GO:0004553">
    <property type="term" value="F:hydrolase activity, hydrolyzing O-glycosyl compounds"/>
    <property type="evidence" value="ECO:0007669"/>
    <property type="project" value="InterPro"/>
</dbReference>
<evidence type="ECO:0000256" key="9">
    <source>
        <dbReference type="PIRSR" id="PIRSR606710-2"/>
    </source>
</evidence>
<keyword evidence="2" id="KW-0624">Polysaccharide degradation</keyword>
<evidence type="ECO:0000313" key="12">
    <source>
        <dbReference type="Proteomes" id="UP000428260"/>
    </source>
</evidence>
<dbReference type="RefSeq" id="WP_158867454.1">
    <property type="nucleotide sequence ID" value="NZ_CP046401.1"/>
</dbReference>
<dbReference type="InterPro" id="IPR052176">
    <property type="entry name" value="Glycosyl_Hydrlase_43_Enz"/>
</dbReference>
<dbReference type="EMBL" id="CP046401">
    <property type="protein sequence ID" value="QGY44802.1"/>
    <property type="molecule type" value="Genomic_DNA"/>
</dbReference>
<evidence type="ECO:0000256" key="4">
    <source>
        <dbReference type="ARBA" id="ARBA00022801"/>
    </source>
</evidence>
<keyword evidence="4 11" id="KW-0378">Hydrolase</keyword>
<gene>
    <name evidence="11" type="ORF">GM418_14325</name>
</gene>
<organism evidence="11 12">
    <name type="scientific">Maribellus comscasis</name>
    <dbReference type="NCBI Taxonomy" id="2681766"/>
    <lineage>
        <taxon>Bacteria</taxon>
        <taxon>Pseudomonadati</taxon>
        <taxon>Bacteroidota</taxon>
        <taxon>Bacteroidia</taxon>
        <taxon>Marinilabiliales</taxon>
        <taxon>Prolixibacteraceae</taxon>
        <taxon>Maribellus</taxon>
    </lineage>
</organism>
<reference evidence="11 12" key="1">
    <citation type="submission" date="2019-11" db="EMBL/GenBank/DDBJ databases">
        <authorList>
            <person name="Zheng R.K."/>
            <person name="Sun C.M."/>
        </authorList>
    </citation>
    <scope>NUCLEOTIDE SEQUENCE [LARGE SCALE GENOMIC DNA]</scope>
    <source>
        <strain evidence="11 12">WC007</strain>
    </source>
</reference>
<evidence type="ECO:0000256" key="1">
    <source>
        <dbReference type="ARBA" id="ARBA00009865"/>
    </source>
</evidence>
<keyword evidence="6" id="KW-0119">Carbohydrate metabolism</keyword>
<dbReference type="InterPro" id="IPR000421">
    <property type="entry name" value="FA58C"/>
</dbReference>
<dbReference type="Pfam" id="PF04616">
    <property type="entry name" value="Glyco_hydro_43"/>
    <property type="match status" value="1"/>
</dbReference>
<dbReference type="InterPro" id="IPR006558">
    <property type="entry name" value="LamG-like"/>
</dbReference>
<dbReference type="InterPro" id="IPR013320">
    <property type="entry name" value="ConA-like_dom_sf"/>
</dbReference>
<name>A0A6I6JXD8_9BACT</name>
<dbReference type="PANTHER" id="PTHR43772:SF2">
    <property type="entry name" value="PUTATIVE (AFU_ORTHOLOGUE AFUA_2G04480)-RELATED"/>
    <property type="match status" value="1"/>
</dbReference>
<dbReference type="SUPFAM" id="SSF75005">
    <property type="entry name" value="Arabinanase/levansucrase/invertase"/>
    <property type="match status" value="1"/>
</dbReference>
<evidence type="ECO:0000256" key="6">
    <source>
        <dbReference type="ARBA" id="ARBA00023277"/>
    </source>
</evidence>
<feature type="active site" description="Proton acceptor" evidence="8">
    <location>
        <position position="51"/>
    </location>
</feature>
<feature type="site" description="Important for catalytic activity, responsible for pKa modulation of the active site Glu and correct orientation of both the proton donor and substrate" evidence="9">
    <location>
        <position position="165"/>
    </location>
</feature>